<evidence type="ECO:0000313" key="2">
    <source>
        <dbReference type="Proteomes" id="UP000224854"/>
    </source>
</evidence>
<keyword evidence="2" id="KW-1185">Reference proteome</keyword>
<comment type="caution">
    <text evidence="1">The sequence shown here is derived from an EMBL/GenBank/DDBJ whole genome shotgun (WGS) entry which is preliminary data.</text>
</comment>
<dbReference type="InterPro" id="IPR012334">
    <property type="entry name" value="Pectin_lyas_fold"/>
</dbReference>
<dbReference type="Gene3D" id="2.160.20.10">
    <property type="entry name" value="Single-stranded right-handed beta-helix, Pectin lyase-like"/>
    <property type="match status" value="1"/>
</dbReference>
<gene>
    <name evidence="1" type="ORF">CDD82_1676</name>
</gene>
<reference evidence="1 2" key="1">
    <citation type="submission" date="2017-06" db="EMBL/GenBank/DDBJ databases">
        <title>Ant-infecting Ophiocordyceps genomes reveal a high diversity of potential behavioral manipulation genes and a possible major role for enterotoxins.</title>
        <authorList>
            <person name="De Bekker C."/>
            <person name="Evans H.C."/>
            <person name="Brachmann A."/>
            <person name="Hughes D.P."/>
        </authorList>
    </citation>
    <scope>NUCLEOTIDE SEQUENCE [LARGE SCALE GENOMIC DNA]</scope>
    <source>
        <strain evidence="1 2">1348a</strain>
    </source>
</reference>
<organism evidence="1 2">
    <name type="scientific">Ophiocordyceps australis</name>
    <dbReference type="NCBI Taxonomy" id="1399860"/>
    <lineage>
        <taxon>Eukaryota</taxon>
        <taxon>Fungi</taxon>
        <taxon>Dikarya</taxon>
        <taxon>Ascomycota</taxon>
        <taxon>Pezizomycotina</taxon>
        <taxon>Sordariomycetes</taxon>
        <taxon>Hypocreomycetidae</taxon>
        <taxon>Hypocreales</taxon>
        <taxon>Ophiocordycipitaceae</taxon>
        <taxon>Ophiocordyceps</taxon>
    </lineage>
</organism>
<name>A0A2C5YCL2_9HYPO</name>
<dbReference type="OrthoDB" id="4186705at2759"/>
<proteinExistence type="predicted"/>
<dbReference type="Proteomes" id="UP000224854">
    <property type="component" value="Unassembled WGS sequence"/>
</dbReference>
<dbReference type="AlphaFoldDB" id="A0A2C5YCL2"/>
<accession>A0A2C5YCL2</accession>
<sequence>MQTESPYYQPKPNALGPYKPGGFVSDPTFGDCVHDGCRGAWALRVVNSSNVFVYSAGFYSFFQDNELGCTKDETCQLAMVETSYASGLWIFNLFTKGNEQIMTPRGGLEPLLFSDETRNGYTSEIAAWLVLSTGGEQVGDDGNGSGHVLIDPDLWRQPQEALSVACVPPCTYVFPPVTLPTDTVFVYPPLTTELEVGWFDQTSYTYLGKVTPTRTYVKVTVTTVITINPVTTSVVSLFNVVVRDNHTTIFPEASVIAPPLIITDDTVISGTTHPPNNRTFYPPPWPVDDLSTGTTRMIQIARFRILLFRRLAQVPRARRRLIAK</sequence>
<dbReference type="EMBL" id="NJEU01001520">
    <property type="protein sequence ID" value="PHH65363.1"/>
    <property type="molecule type" value="Genomic_DNA"/>
</dbReference>
<evidence type="ECO:0000313" key="1">
    <source>
        <dbReference type="EMBL" id="PHH65363.1"/>
    </source>
</evidence>
<protein>
    <submittedName>
        <fullName evidence="1">Uncharacterized protein</fullName>
    </submittedName>
</protein>